<gene>
    <name evidence="21" type="primary">G</name>
</gene>
<dbReference type="SUPFAM" id="SSF50939">
    <property type="entry name" value="Sialidases"/>
    <property type="match status" value="1"/>
</dbReference>
<evidence type="ECO:0000256" key="15">
    <source>
        <dbReference type="ARBA" id="ARBA00023180"/>
    </source>
</evidence>
<dbReference type="Gene3D" id="2.120.10.10">
    <property type="match status" value="1"/>
</dbReference>
<keyword evidence="16" id="KW-1160">Virus entry into host cell</keyword>
<evidence type="ECO:0000256" key="3">
    <source>
        <dbReference type="ARBA" id="ARBA00007701"/>
    </source>
</evidence>
<comment type="similarity">
    <text evidence="3 18">Belongs to the paramyxoviruses hemagglutinin-neuraminidase family.</text>
</comment>
<evidence type="ECO:0000256" key="1">
    <source>
        <dbReference type="ARBA" id="ARBA00004208"/>
    </source>
</evidence>
<dbReference type="InterPro" id="IPR000665">
    <property type="entry name" value="Hemagglutn/HN"/>
</dbReference>
<accession>A0A7D5DKM1</accession>
<organism evidence="21 22">
    <name type="scientific">Belerina virus</name>
    <dbReference type="NCBI Taxonomy" id="2748342"/>
    <lineage>
        <taxon>Viruses</taxon>
        <taxon>Riboviria</taxon>
        <taxon>Orthornavirae</taxon>
        <taxon>Negarnaviricota</taxon>
        <taxon>Haploviricotina</taxon>
        <taxon>Monjiviricetes</taxon>
        <taxon>Mononegavirales</taxon>
        <taxon>Paramyxoviridae</taxon>
        <taxon>Orthoparamyxovirinae</taxon>
        <taxon>Parajeilongvirus</taxon>
        <taxon>Parajeilongvirus erinacei</taxon>
        <taxon>Jeilongvirus erinacei</taxon>
    </lineage>
</organism>
<feature type="disulfide bond" evidence="17">
    <location>
        <begin position="460"/>
        <end position="470"/>
    </location>
</feature>
<evidence type="ECO:0000256" key="12">
    <source>
        <dbReference type="ARBA" id="ARBA00022968"/>
    </source>
</evidence>
<protein>
    <submittedName>
        <fullName evidence="21">Cell attachment protein</fullName>
    </submittedName>
</protein>
<evidence type="ECO:0000256" key="9">
    <source>
        <dbReference type="ARBA" id="ARBA00022844"/>
    </source>
</evidence>
<name>A0A7D5DKM1_9MONO</name>
<evidence type="ECO:0000256" key="5">
    <source>
        <dbReference type="ARBA" id="ARBA00022546"/>
    </source>
</evidence>
<dbReference type="GeneID" id="80539984"/>
<dbReference type="GO" id="GO:0020002">
    <property type="term" value="C:host cell plasma membrane"/>
    <property type="evidence" value="ECO:0007669"/>
    <property type="project" value="UniProtKB-SubCell"/>
</dbReference>
<dbReference type="Proteomes" id="UP001317325">
    <property type="component" value="Segment"/>
</dbReference>
<evidence type="ECO:0000313" key="22">
    <source>
        <dbReference type="Proteomes" id="UP001317325"/>
    </source>
</evidence>
<dbReference type="GO" id="GO:0019062">
    <property type="term" value="P:virion attachment to host cell"/>
    <property type="evidence" value="ECO:0007669"/>
    <property type="project" value="UniProtKB-KW"/>
</dbReference>
<feature type="region of interest" description="Disordered" evidence="19">
    <location>
        <begin position="1"/>
        <end position="20"/>
    </location>
</feature>
<evidence type="ECO:0000256" key="18">
    <source>
        <dbReference type="RuleBase" id="RU004216"/>
    </source>
</evidence>
<keyword evidence="6" id="KW-0945">Host-virus interaction</keyword>
<evidence type="ECO:0000256" key="11">
    <source>
        <dbReference type="ARBA" id="ARBA00022879"/>
    </source>
</evidence>
<dbReference type="GO" id="GO:0019031">
    <property type="term" value="C:viral envelope"/>
    <property type="evidence" value="ECO:0007669"/>
    <property type="project" value="UniProtKB-KW"/>
</dbReference>
<keyword evidence="14 20" id="KW-0472">Membrane</keyword>
<reference evidence="21 22" key="1">
    <citation type="submission" date="2019-10" db="EMBL/GenBank/DDBJ databases">
        <title>Common occurrence of Belerina virus, a novel paramyxovirus found in Belgian hedgehogs.</title>
        <authorList>
            <person name="Vanmechelen B."/>
            <person name="Vergote V."/>
            <person name="Merino M."/>
            <person name="Maes P."/>
        </authorList>
    </citation>
    <scope>NUCLEOTIDE SEQUENCE [LARGE SCALE GENOMIC DNA]</scope>
    <source>
        <strain evidence="21">HH114</strain>
    </source>
</reference>
<evidence type="ECO:0000256" key="19">
    <source>
        <dbReference type="SAM" id="MobiDB-lite"/>
    </source>
</evidence>
<keyword evidence="15" id="KW-0325">Glycoprotein</keyword>
<evidence type="ECO:0000256" key="16">
    <source>
        <dbReference type="ARBA" id="ARBA00023296"/>
    </source>
</evidence>
<feature type="disulfide bond" evidence="17">
    <location>
        <begin position="187"/>
        <end position="211"/>
    </location>
</feature>
<keyword evidence="9" id="KW-0946">Virion</keyword>
<keyword evidence="13 20" id="KW-1133">Transmembrane helix</keyword>
<keyword evidence="12" id="KW-0735">Signal-anchor</keyword>
<comment type="subcellular location">
    <subcellularLocation>
        <location evidence="2">Host cell membrane</location>
        <topology evidence="2">Single-pass type II membrane protein</topology>
    </subcellularLocation>
    <subcellularLocation>
        <location evidence="1">Virion membrane</location>
        <topology evidence="1">Single-pass type II membrane protein</topology>
    </subcellularLocation>
</comment>
<keyword evidence="8" id="KW-1161">Viral attachment to host cell</keyword>
<keyword evidence="5 18" id="KW-0348">Hemagglutinin</keyword>
<dbReference type="Pfam" id="PF00423">
    <property type="entry name" value="HN"/>
    <property type="match status" value="1"/>
</dbReference>
<dbReference type="GO" id="GO:0046718">
    <property type="term" value="P:symbiont entry into host cell"/>
    <property type="evidence" value="ECO:0007669"/>
    <property type="project" value="UniProtKB-KW"/>
</dbReference>
<keyword evidence="7 20" id="KW-0812">Transmembrane</keyword>
<dbReference type="KEGG" id="vg:80539984"/>
<evidence type="ECO:0000256" key="20">
    <source>
        <dbReference type="SAM" id="Phobius"/>
    </source>
</evidence>
<dbReference type="GO" id="GO:0055036">
    <property type="term" value="C:virion membrane"/>
    <property type="evidence" value="ECO:0007669"/>
    <property type="project" value="UniProtKB-SubCell"/>
</dbReference>
<dbReference type="GO" id="GO:0004308">
    <property type="term" value="F:exo-alpha-sialidase activity"/>
    <property type="evidence" value="ECO:0007669"/>
    <property type="project" value="InterPro"/>
</dbReference>
<evidence type="ECO:0000256" key="8">
    <source>
        <dbReference type="ARBA" id="ARBA00022804"/>
    </source>
</evidence>
<sequence>MSTIKNGYFGTPQPSKEPPPTPYNTNCDWFAWVGLILGMLSALIIIILNVTTLVRTFQPNNDLNDLIKHTREIGTSINALNLQFQQDLAPRLSVLTTGVSYSLPSQVSSSTNVILSEIQKTCIPKFETNSTECPVVQNPTNSQGYGLIDRSAIATCIRNGGSVKVESTMTLTDYPSFIPGSTKPGGCIRIPTFSLGAQVYSYSHNVIENGCRDHASSIQYWSIGRVTKFPTGKPFFENTEHWFMNDGLNRKSCTTATSFSGAWLGCTIVTEPEREDYLTEGIARLSLAYQDIYGNRKEWFFSPSQIPVDREYMALYFAVGSGVVVKNKVYLLMYGGLKEPYPGDVYCPNIGCDHLSQEECNQASKPALYGGIQLVNAILSFDDLADRRPTLKFQTIPPSVSWMGAEGRLMYEPSVDKLILYLRSTSWNPFIQLGYLEITDPITIVWTPYNTTGRPGTGYCGVGSRCPKDCVTGVYTDAFPLISDLSLSITTILNHQTERMNPVIVSTTSTEITGQYQLGTNSQGAAYTTTTCFAFYNDIWCVSIVEMTPAAVGEYLPVPFVYKLTIDCPHNSVWSVVRRVGREQIKNVATMFTNVLT</sequence>
<evidence type="ECO:0000313" key="21">
    <source>
        <dbReference type="EMBL" id="QKZ93218.1"/>
    </source>
</evidence>
<dbReference type="InterPro" id="IPR016285">
    <property type="entry name" value="Hemagglutn-neuramid"/>
</dbReference>
<dbReference type="EMBL" id="MN561699">
    <property type="protein sequence ID" value="QKZ93218.1"/>
    <property type="molecule type" value="Viral_cRNA"/>
</dbReference>
<keyword evidence="22" id="KW-1185">Reference proteome</keyword>
<keyword evidence="17" id="KW-1015">Disulfide bond</keyword>
<dbReference type="GO" id="GO:0046789">
    <property type="term" value="F:host cell surface receptor binding"/>
    <property type="evidence" value="ECO:0007669"/>
    <property type="project" value="InterPro"/>
</dbReference>
<evidence type="ECO:0000256" key="17">
    <source>
        <dbReference type="PIRSR" id="PIRSR001072-2"/>
    </source>
</evidence>
<keyword evidence="10" id="KW-1043">Host membrane</keyword>
<dbReference type="RefSeq" id="YP_010801293.1">
    <property type="nucleotide sequence ID" value="NC_076951.1"/>
</dbReference>
<evidence type="ECO:0000256" key="13">
    <source>
        <dbReference type="ARBA" id="ARBA00022989"/>
    </source>
</evidence>
<evidence type="ECO:0000256" key="7">
    <source>
        <dbReference type="ARBA" id="ARBA00022692"/>
    </source>
</evidence>
<evidence type="ECO:0000256" key="2">
    <source>
        <dbReference type="ARBA" id="ARBA00004336"/>
    </source>
</evidence>
<evidence type="ECO:0000256" key="6">
    <source>
        <dbReference type="ARBA" id="ARBA00022581"/>
    </source>
</evidence>
<dbReference type="InterPro" id="IPR036278">
    <property type="entry name" value="Sialidase_sf"/>
</dbReference>
<feature type="disulfide bond" evidence="17">
    <location>
        <begin position="532"/>
        <end position="541"/>
    </location>
</feature>
<evidence type="ECO:0000256" key="14">
    <source>
        <dbReference type="ARBA" id="ARBA00023136"/>
    </source>
</evidence>
<feature type="transmembrane region" description="Helical" evidence="20">
    <location>
        <begin position="29"/>
        <end position="50"/>
    </location>
</feature>
<proteinExistence type="inferred from homology"/>
<keyword evidence="4" id="KW-1032">Host cell membrane</keyword>
<feature type="disulfide bond" evidence="17">
    <location>
        <begin position="253"/>
        <end position="266"/>
    </location>
</feature>
<dbReference type="PIRSF" id="PIRSF001072">
    <property type="entry name" value="Hemagglut-neuramid_paramyxoV"/>
    <property type="match status" value="1"/>
</dbReference>
<evidence type="ECO:0000256" key="10">
    <source>
        <dbReference type="ARBA" id="ARBA00022870"/>
    </source>
</evidence>
<evidence type="ECO:0000256" key="4">
    <source>
        <dbReference type="ARBA" id="ARBA00022511"/>
    </source>
</evidence>
<keyword evidence="11 18" id="KW-0261">Viral envelope protein</keyword>